<name>A0A1D9LLD6_9NEIS</name>
<evidence type="ECO:0000256" key="3">
    <source>
        <dbReference type="ARBA" id="ARBA00023027"/>
    </source>
</evidence>
<evidence type="ECO:0000313" key="5">
    <source>
        <dbReference type="EMBL" id="AOZ52041.1"/>
    </source>
</evidence>
<accession>A0A1D9LLD6</accession>
<dbReference type="Pfam" id="PF00106">
    <property type="entry name" value="adh_short"/>
    <property type="match status" value="1"/>
</dbReference>
<evidence type="ECO:0000256" key="2">
    <source>
        <dbReference type="ARBA" id="ARBA00023002"/>
    </source>
</evidence>
<dbReference type="PRINTS" id="PR00081">
    <property type="entry name" value="GDHRDH"/>
</dbReference>
<evidence type="ECO:0000313" key="6">
    <source>
        <dbReference type="Proteomes" id="UP000178776"/>
    </source>
</evidence>
<dbReference type="Gene3D" id="3.40.50.720">
    <property type="entry name" value="NAD(P)-binding Rossmann-like Domain"/>
    <property type="match status" value="1"/>
</dbReference>
<reference evidence="5 6" key="1">
    <citation type="submission" date="2016-10" db="EMBL/GenBank/DDBJ databases">
        <title>Chromobacterium muskegensis sp. nov., an insecticidal bacterium isolated from Sphagnum bogs.</title>
        <authorList>
            <person name="Sparks M.E."/>
            <person name="Blackburn M.B."/>
            <person name="Gundersen-Rindal D.E."/>
            <person name="Mitchell A."/>
            <person name="Farrar R."/>
            <person name="Kuhar D."/>
        </authorList>
    </citation>
    <scope>NUCLEOTIDE SEQUENCE [LARGE SCALE GENOMIC DNA]</scope>
    <source>
        <strain evidence="5 6">21-1</strain>
    </source>
</reference>
<dbReference type="CDD" id="cd05233">
    <property type="entry name" value="SDR_c"/>
    <property type="match status" value="1"/>
</dbReference>
<dbReference type="SUPFAM" id="SSF51735">
    <property type="entry name" value="NAD(P)-binding Rossmann-fold domains"/>
    <property type="match status" value="1"/>
</dbReference>
<dbReference type="PANTHER" id="PTHR24321">
    <property type="entry name" value="DEHYDROGENASES, SHORT CHAIN"/>
    <property type="match status" value="1"/>
</dbReference>
<protein>
    <recommendedName>
        <fullName evidence="4">Ketoreductase domain-containing protein</fullName>
    </recommendedName>
</protein>
<dbReference type="KEGG" id="cvc:BKX93_19960"/>
<dbReference type="RefSeq" id="WP_070981038.1">
    <property type="nucleotide sequence ID" value="NZ_CP017707.1"/>
</dbReference>
<dbReference type="STRING" id="1108595.BKX93_19960"/>
<gene>
    <name evidence="5" type="ORF">BKX93_19960</name>
</gene>
<dbReference type="InterPro" id="IPR036291">
    <property type="entry name" value="NAD(P)-bd_dom_sf"/>
</dbReference>
<dbReference type="PANTHER" id="PTHR24321:SF8">
    <property type="entry name" value="ESTRADIOL 17-BETA-DEHYDROGENASE 8-RELATED"/>
    <property type="match status" value="1"/>
</dbReference>
<dbReference type="InterPro" id="IPR002347">
    <property type="entry name" value="SDR_fam"/>
</dbReference>
<keyword evidence="2" id="KW-0560">Oxidoreductase</keyword>
<evidence type="ECO:0000256" key="1">
    <source>
        <dbReference type="ARBA" id="ARBA00006484"/>
    </source>
</evidence>
<dbReference type="PROSITE" id="PS00061">
    <property type="entry name" value="ADH_SHORT"/>
    <property type="match status" value="1"/>
</dbReference>
<dbReference type="GeneID" id="68843481"/>
<keyword evidence="3" id="KW-0520">NAD</keyword>
<sequence length="255" mass="27331">MTESLKADSTVFVVGGSTGIGRGIADALLADGRKVVIFSRSRPEGLESSPRLVWAPMDLTQPEESRNQLAEAVGRHGATLDAVFYSAIHYGAGRAPFLSVTELEWRRQLDVNLHGLWLTLQGTLPALSRRSPALFVGISSEVVYNAGPERSGYAATKAAASSLLQSIAEESAEPAVRIVQLLPSGMVDTAGIRRRRPDDFDYSSYMQPSSFGRIAVELVRSRGEGLHGQSLVVTAEGEAEPVSLAPPVSQSRRSV</sequence>
<dbReference type="SMART" id="SM00822">
    <property type="entry name" value="PKS_KR"/>
    <property type="match status" value="1"/>
</dbReference>
<dbReference type="InterPro" id="IPR057326">
    <property type="entry name" value="KR_dom"/>
</dbReference>
<dbReference type="Proteomes" id="UP000178776">
    <property type="component" value="Chromosome"/>
</dbReference>
<feature type="domain" description="Ketoreductase" evidence="4">
    <location>
        <begin position="9"/>
        <end position="185"/>
    </location>
</feature>
<proteinExistence type="inferred from homology"/>
<comment type="similarity">
    <text evidence="1">Belongs to the short-chain dehydrogenases/reductases (SDR) family.</text>
</comment>
<dbReference type="GO" id="GO:0016491">
    <property type="term" value="F:oxidoreductase activity"/>
    <property type="evidence" value="ECO:0007669"/>
    <property type="project" value="UniProtKB-KW"/>
</dbReference>
<dbReference type="EMBL" id="CP017707">
    <property type="protein sequence ID" value="AOZ52041.1"/>
    <property type="molecule type" value="Genomic_DNA"/>
</dbReference>
<dbReference type="InterPro" id="IPR020904">
    <property type="entry name" value="Sc_DH/Rdtase_CS"/>
</dbReference>
<dbReference type="AlphaFoldDB" id="A0A1D9LLD6"/>
<organism evidence="5 6">
    <name type="scientific">Chromobacterium vaccinii</name>
    <dbReference type="NCBI Taxonomy" id="1108595"/>
    <lineage>
        <taxon>Bacteria</taxon>
        <taxon>Pseudomonadati</taxon>
        <taxon>Pseudomonadota</taxon>
        <taxon>Betaproteobacteria</taxon>
        <taxon>Neisseriales</taxon>
        <taxon>Chromobacteriaceae</taxon>
        <taxon>Chromobacterium</taxon>
    </lineage>
</organism>
<evidence type="ECO:0000259" key="4">
    <source>
        <dbReference type="SMART" id="SM00822"/>
    </source>
</evidence>